<feature type="domain" description="SusD-like N-terminal" evidence="7">
    <location>
        <begin position="84"/>
        <end position="225"/>
    </location>
</feature>
<accession>A0A413VDT3</accession>
<sequence length="569" mass="64742">MDMKNNILNLAIVFSLCFLSLVSCTDLLMEEHKNKVTAEFLYSTPEALEYAVIALYDIERSKVGTGQDASEPFVYLFDTGTDIDYFRAGAAAKFTRYDANFNSRAGDIRSVWVKQYSIIGKCNEILAAIEDNGMDKTDPAIKRIMGETYMFRAHAYYWLWTKFGRLYITTKPIKYNEVNNIVCTPATEEDILKRIDEDIEDAVTYLPWELPSENSSLLYGRFTKAVAKHLKVKMAMWEKNYQLAATEAEEIFARPEYGLMDEPKDVFNAANLNHKEALLVNQFLDGKGGGGTLSGGKYTGHRLSAFTVAAYGSSSGTGSWAFENGGFGWGRIFPNHYLLSLYDQEKDKRFKQFFKLYYTYAEGAKLPANKLPGDTCFANTETKYYDVLHPQCEKFVDRYTMTVPNQTNGYKDAIVYRLAETYLLAAEAYMRLGDQENGRRCYNKTWMRAGNDEEKRDITLQMIMDEHARELCMEGHRFSFLKRLGIDILVRQVTTYGGDYTSKSGAAGKGLGANIASPVKGFKSNWTAPKTGADRRYYFNADYANWPIPYEERLQIGTDNFPQNPGYLE</sequence>
<evidence type="ECO:0000256" key="1">
    <source>
        <dbReference type="ARBA" id="ARBA00004442"/>
    </source>
</evidence>
<dbReference type="InterPro" id="IPR011990">
    <property type="entry name" value="TPR-like_helical_dom_sf"/>
</dbReference>
<organism evidence="8 9">
    <name type="scientific">Bacteroides nordii</name>
    <dbReference type="NCBI Taxonomy" id="291645"/>
    <lineage>
        <taxon>Bacteria</taxon>
        <taxon>Pseudomonadati</taxon>
        <taxon>Bacteroidota</taxon>
        <taxon>Bacteroidia</taxon>
        <taxon>Bacteroidales</taxon>
        <taxon>Bacteroidaceae</taxon>
        <taxon>Bacteroides</taxon>
    </lineage>
</organism>
<dbReference type="PROSITE" id="PS51257">
    <property type="entry name" value="PROKAR_LIPOPROTEIN"/>
    <property type="match status" value="1"/>
</dbReference>
<dbReference type="Pfam" id="PF14322">
    <property type="entry name" value="SusD-like_3"/>
    <property type="match status" value="1"/>
</dbReference>
<dbReference type="Gene3D" id="1.25.40.390">
    <property type="match status" value="1"/>
</dbReference>
<comment type="similarity">
    <text evidence="2">Belongs to the SusD family.</text>
</comment>
<evidence type="ECO:0000259" key="6">
    <source>
        <dbReference type="Pfam" id="PF07980"/>
    </source>
</evidence>
<dbReference type="InterPro" id="IPR012944">
    <property type="entry name" value="SusD_RagB_dom"/>
</dbReference>
<feature type="domain" description="RagB/SusD" evidence="6">
    <location>
        <begin position="328"/>
        <end position="567"/>
    </location>
</feature>
<dbReference type="EMBL" id="QSGO01000021">
    <property type="protein sequence ID" value="RHB31741.1"/>
    <property type="molecule type" value="Genomic_DNA"/>
</dbReference>
<evidence type="ECO:0000256" key="4">
    <source>
        <dbReference type="ARBA" id="ARBA00023136"/>
    </source>
</evidence>
<evidence type="ECO:0000313" key="8">
    <source>
        <dbReference type="EMBL" id="RHB31741.1"/>
    </source>
</evidence>
<dbReference type="InterPro" id="IPR033985">
    <property type="entry name" value="SusD-like_N"/>
</dbReference>
<comment type="caution">
    <text evidence="8">The sequence shown here is derived from an EMBL/GenBank/DDBJ whole genome shotgun (WGS) entry which is preliminary data.</text>
</comment>
<evidence type="ECO:0000256" key="3">
    <source>
        <dbReference type="ARBA" id="ARBA00022729"/>
    </source>
</evidence>
<evidence type="ECO:0000256" key="2">
    <source>
        <dbReference type="ARBA" id="ARBA00006275"/>
    </source>
</evidence>
<evidence type="ECO:0000256" key="5">
    <source>
        <dbReference type="ARBA" id="ARBA00023237"/>
    </source>
</evidence>
<evidence type="ECO:0000259" key="7">
    <source>
        <dbReference type="Pfam" id="PF14322"/>
    </source>
</evidence>
<keyword evidence="4" id="KW-0472">Membrane</keyword>
<proteinExistence type="inferred from homology"/>
<comment type="subcellular location">
    <subcellularLocation>
        <location evidence="1">Cell outer membrane</location>
    </subcellularLocation>
</comment>
<evidence type="ECO:0000313" key="9">
    <source>
        <dbReference type="Proteomes" id="UP000284379"/>
    </source>
</evidence>
<dbReference type="SUPFAM" id="SSF48452">
    <property type="entry name" value="TPR-like"/>
    <property type="match status" value="1"/>
</dbReference>
<name>A0A413VDT3_9BACE</name>
<reference evidence="8 9" key="1">
    <citation type="submission" date="2018-08" db="EMBL/GenBank/DDBJ databases">
        <title>A genome reference for cultivated species of the human gut microbiota.</title>
        <authorList>
            <person name="Zou Y."/>
            <person name="Xue W."/>
            <person name="Luo G."/>
        </authorList>
    </citation>
    <scope>NUCLEOTIDE SEQUENCE [LARGE SCALE GENOMIC DNA]</scope>
    <source>
        <strain evidence="8 9">AM40-30BH</strain>
    </source>
</reference>
<dbReference type="Proteomes" id="UP000284379">
    <property type="component" value="Unassembled WGS sequence"/>
</dbReference>
<dbReference type="GO" id="GO:0009279">
    <property type="term" value="C:cell outer membrane"/>
    <property type="evidence" value="ECO:0007669"/>
    <property type="project" value="UniProtKB-SubCell"/>
</dbReference>
<keyword evidence="3" id="KW-0732">Signal</keyword>
<gene>
    <name evidence="8" type="ORF">DW888_17575</name>
</gene>
<dbReference type="Pfam" id="PF07980">
    <property type="entry name" value="SusD_RagB"/>
    <property type="match status" value="1"/>
</dbReference>
<dbReference type="AlphaFoldDB" id="A0A413VDT3"/>
<protein>
    <submittedName>
        <fullName evidence="8">RagB/SusD family nutrient uptake outer membrane protein</fullName>
    </submittedName>
</protein>
<keyword evidence="5" id="KW-0998">Cell outer membrane</keyword>